<gene>
    <name evidence="2" type="ORF">PR048_016009</name>
</gene>
<proteinExistence type="predicted"/>
<reference evidence="2 3" key="1">
    <citation type="submission" date="2023-02" db="EMBL/GenBank/DDBJ databases">
        <title>LHISI_Scaffold_Assembly.</title>
        <authorList>
            <person name="Stuart O.P."/>
            <person name="Cleave R."/>
            <person name="Magrath M.J.L."/>
            <person name="Mikheyev A.S."/>
        </authorList>
    </citation>
    <scope>NUCLEOTIDE SEQUENCE [LARGE SCALE GENOMIC DNA]</scope>
    <source>
        <strain evidence="2">Daus_M_001</strain>
        <tissue evidence="2">Leg muscle</tissue>
    </source>
</reference>
<evidence type="ECO:0000259" key="1">
    <source>
        <dbReference type="Pfam" id="PF14291"/>
    </source>
</evidence>
<protein>
    <recommendedName>
        <fullName evidence="1">DUF4371 domain-containing protein</fullName>
    </recommendedName>
</protein>
<dbReference type="Proteomes" id="UP001159363">
    <property type="component" value="Chromosome 4"/>
</dbReference>
<dbReference type="EMBL" id="JARBHB010000005">
    <property type="protein sequence ID" value="KAJ8884152.1"/>
    <property type="molecule type" value="Genomic_DNA"/>
</dbReference>
<sequence length="284" mass="32323">MIQNELISIIGNLIQEQIVNRVKNARFYSVLGDETSDVSQTEQFCLCVRYVDKDLVELREDFISFVAVHDVTGAGLATAIKDQLRSLGLDMNNMRGQGYDGATAMKGMFRGCQAILQKVYPTALSSLKRTGILKKKLQKSSSSHTHLVKCRETQWVERHEDISIFSKSLSQIIIALEELIESGNDEKDIASSLHQRLCTFQFLMGLSVNSREQYYRRVLFIPNIEELISSLKERFATHKKTIQCLQNILTSYAADKDFISVEPAFTFYQEDLKYPSQAILRAEC</sequence>
<comment type="caution">
    <text evidence="2">The sequence shown here is derived from an EMBL/GenBank/DDBJ whole genome shotgun (WGS) entry which is preliminary data.</text>
</comment>
<accession>A0ABQ9HIS7</accession>
<dbReference type="PANTHER" id="PTHR45749">
    <property type="match status" value="1"/>
</dbReference>
<dbReference type="Pfam" id="PF14291">
    <property type="entry name" value="DUF4371"/>
    <property type="match status" value="1"/>
</dbReference>
<dbReference type="InterPro" id="IPR025398">
    <property type="entry name" value="DUF4371"/>
</dbReference>
<dbReference type="PANTHER" id="PTHR45749:SF21">
    <property type="entry name" value="DUF4371 DOMAIN-CONTAINING PROTEIN"/>
    <property type="match status" value="1"/>
</dbReference>
<evidence type="ECO:0000313" key="3">
    <source>
        <dbReference type="Proteomes" id="UP001159363"/>
    </source>
</evidence>
<name>A0ABQ9HIS7_9NEOP</name>
<organism evidence="2 3">
    <name type="scientific">Dryococelus australis</name>
    <dbReference type="NCBI Taxonomy" id="614101"/>
    <lineage>
        <taxon>Eukaryota</taxon>
        <taxon>Metazoa</taxon>
        <taxon>Ecdysozoa</taxon>
        <taxon>Arthropoda</taxon>
        <taxon>Hexapoda</taxon>
        <taxon>Insecta</taxon>
        <taxon>Pterygota</taxon>
        <taxon>Neoptera</taxon>
        <taxon>Polyneoptera</taxon>
        <taxon>Phasmatodea</taxon>
        <taxon>Verophasmatodea</taxon>
        <taxon>Anareolatae</taxon>
        <taxon>Phasmatidae</taxon>
        <taxon>Eurycanthinae</taxon>
        <taxon>Dryococelus</taxon>
    </lineage>
</organism>
<feature type="domain" description="DUF4371" evidence="1">
    <location>
        <begin position="2"/>
        <end position="111"/>
    </location>
</feature>
<keyword evidence="3" id="KW-1185">Reference proteome</keyword>
<evidence type="ECO:0000313" key="2">
    <source>
        <dbReference type="EMBL" id="KAJ8884152.1"/>
    </source>
</evidence>